<protein>
    <submittedName>
        <fullName evidence="1">Uncharacterized protein</fullName>
    </submittedName>
</protein>
<dbReference type="EMBL" id="CABPSQ010000001">
    <property type="protein sequence ID" value="VVE60277.1"/>
    <property type="molecule type" value="Genomic_DNA"/>
</dbReference>
<organism evidence="1 2">
    <name type="scientific">Pandoraea captiosa</name>
    <dbReference type="NCBI Taxonomy" id="2508302"/>
    <lineage>
        <taxon>Bacteria</taxon>
        <taxon>Pseudomonadati</taxon>
        <taxon>Pseudomonadota</taxon>
        <taxon>Betaproteobacteria</taxon>
        <taxon>Burkholderiales</taxon>
        <taxon>Burkholderiaceae</taxon>
        <taxon>Pandoraea</taxon>
    </lineage>
</organism>
<evidence type="ECO:0000313" key="1">
    <source>
        <dbReference type="EMBL" id="VVE60277.1"/>
    </source>
</evidence>
<reference evidence="1 2" key="1">
    <citation type="submission" date="2019-08" db="EMBL/GenBank/DDBJ databases">
        <authorList>
            <person name="Peeters C."/>
        </authorList>
    </citation>
    <scope>NUCLEOTIDE SEQUENCE [LARGE SCALE GENOMIC DNA]</scope>
    <source>
        <strain evidence="1 2">LMG 31118</strain>
    </source>
</reference>
<evidence type="ECO:0000313" key="2">
    <source>
        <dbReference type="Proteomes" id="UP000414136"/>
    </source>
</evidence>
<sequence length="175" mass="18407">MDRGIMTNSDAMRKAQRGAQRGFARATALAGLTLVVLVVLLAGCAQRAPVVASPDDPPVGSVADVAPENVKVETLPAYRDTVDDARNNGAVWQGSSKKTLVRVSACTARLWKKQLPYARLQRTKAGTGQTLELSSNDDGILAILDLAPHKPGSEGALYLGSTGPQSLADAVRQCL</sequence>
<keyword evidence="2" id="KW-1185">Reference proteome</keyword>
<dbReference type="Proteomes" id="UP000414136">
    <property type="component" value="Unassembled WGS sequence"/>
</dbReference>
<name>A0A5E4ZHZ0_9BURK</name>
<gene>
    <name evidence="1" type="ORF">PCA31118_00181</name>
</gene>
<dbReference type="AlphaFoldDB" id="A0A5E4ZHZ0"/>
<proteinExistence type="predicted"/>
<accession>A0A5E4ZHZ0</accession>